<name>A0A7S0Z185_9CRYP</name>
<feature type="compositionally biased region" description="Low complexity" evidence="1">
    <location>
        <begin position="1"/>
        <end position="11"/>
    </location>
</feature>
<gene>
    <name evidence="2" type="ORF">HTEP1355_LOCUS17129</name>
</gene>
<reference evidence="2" key="1">
    <citation type="submission" date="2021-01" db="EMBL/GenBank/DDBJ databases">
        <authorList>
            <person name="Corre E."/>
            <person name="Pelletier E."/>
            <person name="Niang G."/>
            <person name="Scheremetjew M."/>
            <person name="Finn R."/>
            <person name="Kale V."/>
            <person name="Holt S."/>
            <person name="Cochrane G."/>
            <person name="Meng A."/>
            <person name="Brown T."/>
            <person name="Cohen L."/>
        </authorList>
    </citation>
    <scope>NUCLEOTIDE SEQUENCE</scope>
    <source>
        <strain evidence="2">CCMP443</strain>
    </source>
</reference>
<proteinExistence type="predicted"/>
<organism evidence="2">
    <name type="scientific">Hemiselmis tepida</name>
    <dbReference type="NCBI Taxonomy" id="464990"/>
    <lineage>
        <taxon>Eukaryota</taxon>
        <taxon>Cryptophyceae</taxon>
        <taxon>Cryptomonadales</taxon>
        <taxon>Hemiselmidaceae</taxon>
        <taxon>Hemiselmis</taxon>
    </lineage>
</organism>
<feature type="compositionally biased region" description="Gly residues" evidence="1">
    <location>
        <begin position="16"/>
        <end position="30"/>
    </location>
</feature>
<sequence length="295" mass="31504">MDAVGVAAAGRDAGRAGSGEGGSAIRGGLGSWQHHEERWPRAAGAPPKPNGHRRGTLGLEGALDDASPEAPAKTRPLVGMEGRTRVSLNGDVDWCQVDPLELAHADRRADAIEAYTRPELAPADVEDMKQRWQRKQVKRMSKAAQLYGARQSQRDLWDFLELRSARQRTEELAAGLATHAGSECGGREHRAVRAGVRRDKAAAHGSVRLAVAATGDLGDEDGVERDVDDMASAASTAISSASTARSGKGGSVSLKKQFTSVFKNLWGPPQDSQSHLKELAKKIRKNKGQNGLITL</sequence>
<evidence type="ECO:0000256" key="1">
    <source>
        <dbReference type="SAM" id="MobiDB-lite"/>
    </source>
</evidence>
<feature type="region of interest" description="Disordered" evidence="1">
    <location>
        <begin position="1"/>
        <end position="74"/>
    </location>
</feature>
<evidence type="ECO:0000313" key="2">
    <source>
        <dbReference type="EMBL" id="CAD8803451.1"/>
    </source>
</evidence>
<dbReference type="AlphaFoldDB" id="A0A7S0Z185"/>
<accession>A0A7S0Z185</accession>
<protein>
    <submittedName>
        <fullName evidence="2">Uncharacterized protein</fullName>
    </submittedName>
</protein>
<dbReference type="EMBL" id="HBFN01029637">
    <property type="protein sequence ID" value="CAD8803451.1"/>
    <property type="molecule type" value="Transcribed_RNA"/>
</dbReference>